<dbReference type="Ensembl" id="ENSMAMT00000029312.2">
    <property type="protein sequence ID" value="ENSMAMP00000028571.1"/>
    <property type="gene ID" value="ENSMAMG00000019229.2"/>
</dbReference>
<dbReference type="Proteomes" id="UP000261640">
    <property type="component" value="Unplaced"/>
</dbReference>
<keyword evidence="7" id="KW-1185">Reference proteome</keyword>
<dbReference type="GO" id="GO:0005125">
    <property type="term" value="F:cytokine activity"/>
    <property type="evidence" value="ECO:0007669"/>
    <property type="project" value="UniProtKB-KW"/>
</dbReference>
<reference evidence="6" key="2">
    <citation type="submission" date="2025-09" db="UniProtKB">
        <authorList>
            <consortium name="Ensembl"/>
        </authorList>
    </citation>
    <scope>IDENTIFICATION</scope>
</reference>
<name>A0A3Q3MZW5_9TELE</name>
<dbReference type="CDD" id="cd00184">
    <property type="entry name" value="TNF"/>
    <property type="match status" value="1"/>
</dbReference>
<dbReference type="GO" id="GO:0005615">
    <property type="term" value="C:extracellular space"/>
    <property type="evidence" value="ECO:0007669"/>
    <property type="project" value="UniProtKB-KW"/>
</dbReference>
<proteinExistence type="inferred from homology"/>
<accession>A0A3Q3MZW5</accession>
<protein>
    <recommendedName>
        <fullName evidence="5">THD domain-containing protein</fullName>
    </recommendedName>
</protein>
<evidence type="ECO:0000313" key="7">
    <source>
        <dbReference type="Proteomes" id="UP000261640"/>
    </source>
</evidence>
<dbReference type="InterPro" id="IPR008983">
    <property type="entry name" value="Tumour_necrosis_fac-like_dom"/>
</dbReference>
<dbReference type="GeneTree" id="ENSGT00940000171469"/>
<evidence type="ECO:0000256" key="3">
    <source>
        <dbReference type="ARBA" id="ARBA00022514"/>
    </source>
</evidence>
<dbReference type="PANTHER" id="PTHR11471">
    <property type="entry name" value="TUMOR NECROSIS FACTOR FAMILY MEMBER"/>
    <property type="match status" value="1"/>
</dbReference>
<feature type="domain" description="THD" evidence="5">
    <location>
        <begin position="5"/>
        <end position="150"/>
    </location>
</feature>
<dbReference type="PROSITE" id="PS50049">
    <property type="entry name" value="THD_2"/>
    <property type="match status" value="1"/>
</dbReference>
<comment type="subcellular location">
    <subcellularLocation>
        <location evidence="1">Membrane</location>
    </subcellularLocation>
</comment>
<dbReference type="GO" id="GO:0006955">
    <property type="term" value="P:immune response"/>
    <property type="evidence" value="ECO:0007669"/>
    <property type="project" value="InterPro"/>
</dbReference>
<dbReference type="AlphaFoldDB" id="A0A3Q3MZW5"/>
<dbReference type="SMART" id="SM00207">
    <property type="entry name" value="TNF"/>
    <property type="match status" value="1"/>
</dbReference>
<evidence type="ECO:0000256" key="2">
    <source>
        <dbReference type="ARBA" id="ARBA00008670"/>
    </source>
</evidence>
<sequence>YIYCINNQLPLTINIYIKTNGKYLEWESEKGKAYCHGGFNYTNGYLVVPTEGMYRVFLQITFEGKDDFHCDDDHLALTIKVFEKSNQYNANMPLLSSVDTVSCNMGKWSKSLYTNALFKLYANSTLCVQSSYPDLIVTNEYLVFFGAEFLHQ</sequence>
<evidence type="ECO:0000259" key="5">
    <source>
        <dbReference type="PROSITE" id="PS50049"/>
    </source>
</evidence>
<dbReference type="PANTHER" id="PTHR11471:SF24">
    <property type="entry name" value="TUMOR NECROSIS FACTOR LIGAND SUPERFAMILY MEMBER 15"/>
    <property type="match status" value="1"/>
</dbReference>
<evidence type="ECO:0000256" key="1">
    <source>
        <dbReference type="ARBA" id="ARBA00004370"/>
    </source>
</evidence>
<dbReference type="Pfam" id="PF00229">
    <property type="entry name" value="TNF"/>
    <property type="match status" value="1"/>
</dbReference>
<evidence type="ECO:0000313" key="6">
    <source>
        <dbReference type="Ensembl" id="ENSMAMP00000028571.1"/>
    </source>
</evidence>
<dbReference type="GO" id="GO:0016020">
    <property type="term" value="C:membrane"/>
    <property type="evidence" value="ECO:0007669"/>
    <property type="project" value="UniProtKB-SubCell"/>
</dbReference>
<dbReference type="GO" id="GO:0005164">
    <property type="term" value="F:tumor necrosis factor receptor binding"/>
    <property type="evidence" value="ECO:0007669"/>
    <property type="project" value="InterPro"/>
</dbReference>
<comment type="similarity">
    <text evidence="2">Belongs to the tumor necrosis factor family.</text>
</comment>
<reference evidence="6" key="1">
    <citation type="submission" date="2025-08" db="UniProtKB">
        <authorList>
            <consortium name="Ensembl"/>
        </authorList>
    </citation>
    <scope>IDENTIFICATION</scope>
</reference>
<dbReference type="SUPFAM" id="SSF49842">
    <property type="entry name" value="TNF-like"/>
    <property type="match status" value="1"/>
</dbReference>
<organism evidence="6 7">
    <name type="scientific">Mastacembelus armatus</name>
    <name type="common">zig-zag eel</name>
    <dbReference type="NCBI Taxonomy" id="205130"/>
    <lineage>
        <taxon>Eukaryota</taxon>
        <taxon>Metazoa</taxon>
        <taxon>Chordata</taxon>
        <taxon>Craniata</taxon>
        <taxon>Vertebrata</taxon>
        <taxon>Euteleostomi</taxon>
        <taxon>Actinopterygii</taxon>
        <taxon>Neopterygii</taxon>
        <taxon>Teleostei</taxon>
        <taxon>Neoteleostei</taxon>
        <taxon>Acanthomorphata</taxon>
        <taxon>Anabantaria</taxon>
        <taxon>Synbranchiformes</taxon>
        <taxon>Mastacembelidae</taxon>
        <taxon>Mastacembelus</taxon>
    </lineage>
</organism>
<dbReference type="InterPro" id="IPR006052">
    <property type="entry name" value="TNF_dom"/>
</dbReference>
<dbReference type="Gene3D" id="2.60.120.40">
    <property type="match status" value="1"/>
</dbReference>
<keyword evidence="4" id="KW-0472">Membrane</keyword>
<dbReference type="InParanoid" id="A0A3Q3MZW5"/>
<evidence type="ECO:0000256" key="4">
    <source>
        <dbReference type="ARBA" id="ARBA00023136"/>
    </source>
</evidence>
<keyword evidence="3" id="KW-0202">Cytokine</keyword>